<feature type="transmembrane region" description="Helical" evidence="1">
    <location>
        <begin position="152"/>
        <end position="172"/>
    </location>
</feature>
<keyword evidence="1" id="KW-1133">Transmembrane helix</keyword>
<dbReference type="OrthoDB" id="7257484at2"/>
<evidence type="ECO:0000256" key="1">
    <source>
        <dbReference type="SAM" id="Phobius"/>
    </source>
</evidence>
<dbReference type="EMBL" id="MKIO01000020">
    <property type="protein sequence ID" value="OLP57106.1"/>
    <property type="molecule type" value="Genomic_DNA"/>
</dbReference>
<reference evidence="2 3" key="1">
    <citation type="submission" date="2016-09" db="EMBL/GenBank/DDBJ databases">
        <title>Rhizobium sp. nov., a novel species isolated from the rice rhizosphere.</title>
        <authorList>
            <person name="Zhao J."/>
            <person name="Zhang X."/>
        </authorList>
    </citation>
    <scope>NUCLEOTIDE SEQUENCE [LARGE SCALE GENOMIC DNA]</scope>
    <source>
        <strain evidence="2 3">MH17</strain>
    </source>
</reference>
<keyword evidence="1" id="KW-0472">Membrane</keyword>
<dbReference type="AlphaFoldDB" id="A0A1Q9ANY6"/>
<protein>
    <recommendedName>
        <fullName evidence="4">Transmembrane protein</fullName>
    </recommendedName>
</protein>
<comment type="caution">
    <text evidence="2">The sequence shown here is derived from an EMBL/GenBank/DDBJ whole genome shotgun (WGS) entry which is preliminary data.</text>
</comment>
<organism evidence="2 3">
    <name type="scientific">Xaviernesmea rhizosphaerae</name>
    <dbReference type="NCBI Taxonomy" id="1672749"/>
    <lineage>
        <taxon>Bacteria</taxon>
        <taxon>Pseudomonadati</taxon>
        <taxon>Pseudomonadota</taxon>
        <taxon>Alphaproteobacteria</taxon>
        <taxon>Hyphomicrobiales</taxon>
        <taxon>Rhizobiaceae</taxon>
        <taxon>Rhizobium/Agrobacterium group</taxon>
        <taxon>Xaviernesmea</taxon>
    </lineage>
</organism>
<evidence type="ECO:0000313" key="3">
    <source>
        <dbReference type="Proteomes" id="UP000186143"/>
    </source>
</evidence>
<feature type="transmembrane region" description="Helical" evidence="1">
    <location>
        <begin position="122"/>
        <end position="146"/>
    </location>
</feature>
<keyword evidence="1" id="KW-0812">Transmembrane</keyword>
<dbReference type="STRING" id="1672749.BJF92_21095"/>
<sequence length="389" mass="42555">MRRRTVLHFPGFEPLDAAAHHRRYGRAAEQSARVWDLGLTVGPLLPAGGQGAGTPAVAAFDVACRSANCATDSRIHIFDHDALVRHFNGRSLTARLLGGFRSGGRVVLQGGMTAYFRHAWRFGLFFVFPFLFTALALMLALLFAALPLLAGFSPWTLLASLPAALFLFALLFPRLSARLHVLHLLADWQLAVAVAALDDATVRLWIEGRVAAARQALQQESDEVVISAHSMGASLAAHVLGTLIEREPALLDGRRVVFVGLGGALLQCALLKSATRLRAHVGRIAAAPGVTWFEVQCLTDAIHFYRAPLVALCGHPGLAQPRLVFIRLRQMLEATRYRRIRLNFLRVHRQYVLAADRPAPFDFTLMTAGPLPAADFARFSQSRLPQLGC</sequence>
<evidence type="ECO:0000313" key="2">
    <source>
        <dbReference type="EMBL" id="OLP57106.1"/>
    </source>
</evidence>
<gene>
    <name evidence="2" type="ORF">BJF92_21095</name>
</gene>
<accession>A0A1Q9ANY6</accession>
<proteinExistence type="predicted"/>
<name>A0A1Q9ANY6_9HYPH</name>
<evidence type="ECO:0008006" key="4">
    <source>
        <dbReference type="Google" id="ProtNLM"/>
    </source>
</evidence>
<dbReference type="Proteomes" id="UP000186143">
    <property type="component" value="Unassembled WGS sequence"/>
</dbReference>